<dbReference type="EMBL" id="CYZR01000003">
    <property type="protein sequence ID" value="CUN79191.1"/>
    <property type="molecule type" value="Genomic_DNA"/>
</dbReference>
<sequence>MEKLTVFLYRNILNKKIYDEFNEVLGILKDIYVTTDDGYPKFIGYKVKTESGICNYEFRNIEFLSRDNGKIIIKIKGSKEILARSYSYLLSENLLNKKIVDINGKKVIRVDDLRIVELAGEYRIVAVESGKIVRFRRYGLESLAKFLSNIFKGKFEEKVVVWDDVASLEMCNDNNLKLSISYKKLEKLHPADLADILEELDSKSRTKVLENLNEDLAADTLEEIDPEFQGSIIRELSQSKTAELFENIPNDEIADILDDLNEEEREKVLMSLETDDAEEIKELLSYEDESVGSIMNKDFISFNIELSVGETLELLRELNADEEVMNYVYITDNNDRLKGVVTLRDLILNQEKEKITNIMHTLGINVKIDNNIGEAAEIAIKYDLISIPVVDYEEKLVGIVLIHDILDELLPHSWKKKFKKAN</sequence>
<keyword evidence="4" id="KW-1185">Reference proteome</keyword>
<dbReference type="InterPro" id="IPR038076">
    <property type="entry name" value="MgtE_N_sf"/>
</dbReference>
<dbReference type="InterPro" id="IPR027275">
    <property type="entry name" value="PRC-brl_dom"/>
</dbReference>
<dbReference type="Pfam" id="PF03448">
    <property type="entry name" value="MgtE_N"/>
    <property type="match status" value="1"/>
</dbReference>
<organism evidence="3 4">
    <name type="scientific">Sarcina ventriculi</name>
    <name type="common">Clostridium ventriculi</name>
    <dbReference type="NCBI Taxonomy" id="1267"/>
    <lineage>
        <taxon>Bacteria</taxon>
        <taxon>Bacillati</taxon>
        <taxon>Bacillota</taxon>
        <taxon>Clostridia</taxon>
        <taxon>Eubacteriales</taxon>
        <taxon>Clostridiaceae</taxon>
        <taxon>Sarcina</taxon>
    </lineage>
</organism>
<reference evidence="3 4" key="1">
    <citation type="submission" date="2015-09" db="EMBL/GenBank/DDBJ databases">
        <authorList>
            <consortium name="Pathogen Informatics"/>
            <person name="Wu L."/>
            <person name="Ma J."/>
        </authorList>
    </citation>
    <scope>NUCLEOTIDE SEQUENCE [LARGE SCALE GENOMIC DNA]</scope>
    <source>
        <strain evidence="3 4">2789STDY5834858</strain>
    </source>
</reference>
<dbReference type="SUPFAM" id="SSF158791">
    <property type="entry name" value="MgtE N-terminal domain-like"/>
    <property type="match status" value="1"/>
</dbReference>
<evidence type="ECO:0000259" key="2">
    <source>
        <dbReference type="PROSITE" id="PS51371"/>
    </source>
</evidence>
<dbReference type="PROSITE" id="PS51371">
    <property type="entry name" value="CBS"/>
    <property type="match status" value="2"/>
</dbReference>
<evidence type="ECO:0000256" key="1">
    <source>
        <dbReference type="PROSITE-ProRule" id="PRU00703"/>
    </source>
</evidence>
<proteinExistence type="predicted"/>
<dbReference type="PANTHER" id="PTHR43773:SF1">
    <property type="entry name" value="MAGNESIUM TRANSPORTER MGTE"/>
    <property type="match status" value="1"/>
</dbReference>
<accession>A0ABP2AT26</accession>
<dbReference type="RefSeq" id="WP_055258447.1">
    <property type="nucleotide sequence ID" value="NZ_CABIXL010000003.1"/>
</dbReference>
<comment type="caution">
    <text evidence="3">The sequence shown here is derived from an EMBL/GenBank/DDBJ whole genome shotgun (WGS) entry which is preliminary data.</text>
</comment>
<dbReference type="SMART" id="SM00924">
    <property type="entry name" value="MgtE_N"/>
    <property type="match status" value="1"/>
</dbReference>
<dbReference type="CDD" id="cd04606">
    <property type="entry name" value="CBS_pair_Mg_transporter"/>
    <property type="match status" value="1"/>
</dbReference>
<feature type="domain" description="CBS" evidence="2">
    <location>
        <begin position="359"/>
        <end position="416"/>
    </location>
</feature>
<dbReference type="SMART" id="SM00116">
    <property type="entry name" value="CBS"/>
    <property type="match status" value="2"/>
</dbReference>
<dbReference type="InterPro" id="IPR006668">
    <property type="entry name" value="Mg_transptr_MgtE_intracell_dom"/>
</dbReference>
<dbReference type="InterPro" id="IPR006669">
    <property type="entry name" value="MgtE_transporter"/>
</dbReference>
<evidence type="ECO:0000313" key="4">
    <source>
        <dbReference type="Proteomes" id="UP000095488"/>
    </source>
</evidence>
<evidence type="ECO:0000313" key="3">
    <source>
        <dbReference type="EMBL" id="CUN79191.1"/>
    </source>
</evidence>
<dbReference type="Pfam" id="PF00571">
    <property type="entry name" value="CBS"/>
    <property type="match status" value="2"/>
</dbReference>
<dbReference type="InterPro" id="IPR046342">
    <property type="entry name" value="CBS_dom_sf"/>
</dbReference>
<dbReference type="SUPFAM" id="SSF54631">
    <property type="entry name" value="CBS-domain pair"/>
    <property type="match status" value="1"/>
</dbReference>
<name>A0ABP2AT26_SARVE</name>
<dbReference type="InterPro" id="IPR000644">
    <property type="entry name" value="CBS_dom"/>
</dbReference>
<dbReference type="PANTHER" id="PTHR43773">
    <property type="entry name" value="MAGNESIUM TRANSPORTER MGTE"/>
    <property type="match status" value="1"/>
</dbReference>
<gene>
    <name evidence="3" type="ORF">ERS852473_01107</name>
</gene>
<feature type="domain" description="CBS" evidence="2">
    <location>
        <begin position="295"/>
        <end position="356"/>
    </location>
</feature>
<dbReference type="Pfam" id="PF05239">
    <property type="entry name" value="PRC"/>
    <property type="match status" value="1"/>
</dbReference>
<protein>
    <submittedName>
        <fullName evidence="3">Magnesium transporter mgtE</fullName>
    </submittedName>
</protein>
<dbReference type="Proteomes" id="UP000095488">
    <property type="component" value="Unassembled WGS sequence"/>
</dbReference>
<dbReference type="Gene3D" id="3.10.580.10">
    <property type="entry name" value="CBS-domain"/>
    <property type="match status" value="1"/>
</dbReference>
<dbReference type="Gene3D" id="1.25.60.10">
    <property type="entry name" value="MgtE N-terminal domain-like"/>
    <property type="match status" value="1"/>
</dbReference>
<keyword evidence="1" id="KW-0129">CBS domain</keyword>